<dbReference type="SUPFAM" id="SSF56024">
    <property type="entry name" value="Phospholipase D/nuclease"/>
    <property type="match status" value="1"/>
</dbReference>
<protein>
    <recommendedName>
        <fullName evidence="3">Phospholipase D-like domain-containing protein</fullName>
    </recommendedName>
</protein>
<evidence type="ECO:0000313" key="2">
    <source>
        <dbReference type="EMBL" id="CAD8847020.1"/>
    </source>
</evidence>
<name>A0A7S1AAF7_NOCSC</name>
<sequence length="290" mass="32753">MDVSIAPWSAFWLLFVETAAFTRDVLIFVSATVSPQSAGVLSGVFSSLSLCLQVVCMVPRDIVLRLLCCTCLVERLEGFGLLPFAEQQRRAFVSSFPAHESWMPEDDPASLVGCVTWVAVVMYVIAKVWSWEQGAEVLLEDDDQLLQRRCREVALAHRRVWLVLLTIDDTLASELLCAHRRGVDVRIISGHRAGIPVRDLSAAGVPVVTDNLWPSMRQRFLVVDGTVMTGSRDLEHVFFLRSVRLVRGFASEFNKLWQDVGQFPCLDKPRSRRGEWSRKRENTPPPRKKT</sequence>
<dbReference type="EMBL" id="HBFQ01030360">
    <property type="protein sequence ID" value="CAD8847020.1"/>
    <property type="molecule type" value="Transcribed_RNA"/>
</dbReference>
<gene>
    <name evidence="2" type="ORF">NSCI0253_LOCUS21370</name>
</gene>
<proteinExistence type="predicted"/>
<evidence type="ECO:0000256" key="1">
    <source>
        <dbReference type="SAM" id="MobiDB-lite"/>
    </source>
</evidence>
<feature type="region of interest" description="Disordered" evidence="1">
    <location>
        <begin position="268"/>
        <end position="290"/>
    </location>
</feature>
<dbReference type="AlphaFoldDB" id="A0A7S1AAF7"/>
<reference evidence="2" key="1">
    <citation type="submission" date="2021-01" db="EMBL/GenBank/DDBJ databases">
        <authorList>
            <person name="Corre E."/>
            <person name="Pelletier E."/>
            <person name="Niang G."/>
            <person name="Scheremetjew M."/>
            <person name="Finn R."/>
            <person name="Kale V."/>
            <person name="Holt S."/>
            <person name="Cochrane G."/>
            <person name="Meng A."/>
            <person name="Brown T."/>
            <person name="Cohen L."/>
        </authorList>
    </citation>
    <scope>NUCLEOTIDE SEQUENCE</scope>
</reference>
<evidence type="ECO:0008006" key="3">
    <source>
        <dbReference type="Google" id="ProtNLM"/>
    </source>
</evidence>
<organism evidence="2">
    <name type="scientific">Noctiluca scintillans</name>
    <name type="common">Sea sparkle</name>
    <name type="synonym">Red tide dinoflagellate</name>
    <dbReference type="NCBI Taxonomy" id="2966"/>
    <lineage>
        <taxon>Eukaryota</taxon>
        <taxon>Sar</taxon>
        <taxon>Alveolata</taxon>
        <taxon>Dinophyceae</taxon>
        <taxon>Noctilucales</taxon>
        <taxon>Noctilucaceae</taxon>
        <taxon>Noctiluca</taxon>
    </lineage>
</organism>
<feature type="compositionally biased region" description="Basic and acidic residues" evidence="1">
    <location>
        <begin position="268"/>
        <end position="282"/>
    </location>
</feature>
<accession>A0A7S1AAF7</accession>
<dbReference type="Gene3D" id="3.30.870.10">
    <property type="entry name" value="Endonuclease Chain A"/>
    <property type="match status" value="1"/>
</dbReference>